<evidence type="ECO:0000313" key="4">
    <source>
        <dbReference type="Proteomes" id="UP000442990"/>
    </source>
</evidence>
<accession>A0A7J5DN05</accession>
<proteinExistence type="predicted"/>
<name>A0A7J5DN05_9ACTN</name>
<keyword evidence="2" id="KW-0732">Signal</keyword>
<comment type="caution">
    <text evidence="3">The sequence shown here is derived from an EMBL/GenBank/DDBJ whole genome shotgun (WGS) entry which is preliminary data.</text>
</comment>
<feature type="region of interest" description="Disordered" evidence="1">
    <location>
        <begin position="121"/>
        <end position="140"/>
    </location>
</feature>
<evidence type="ECO:0008006" key="5">
    <source>
        <dbReference type="Google" id="ProtNLM"/>
    </source>
</evidence>
<reference evidence="3 4" key="1">
    <citation type="submission" date="2019-09" db="EMBL/GenBank/DDBJ databases">
        <title>Isolation and identification of active actinomycetes.</title>
        <authorList>
            <person name="Yu Z."/>
            <person name="Han C."/>
            <person name="Yu B."/>
        </authorList>
    </citation>
    <scope>NUCLEOTIDE SEQUENCE [LARGE SCALE GENOMIC DNA]</scope>
    <source>
        <strain evidence="3 4">NEAU-H2</strain>
    </source>
</reference>
<feature type="compositionally biased region" description="Basic and acidic residues" evidence="1">
    <location>
        <begin position="36"/>
        <end position="45"/>
    </location>
</feature>
<dbReference type="Proteomes" id="UP000442990">
    <property type="component" value="Unassembled WGS sequence"/>
</dbReference>
<dbReference type="EMBL" id="WBKG01000002">
    <property type="protein sequence ID" value="KAB1990098.1"/>
    <property type="molecule type" value="Genomic_DNA"/>
</dbReference>
<protein>
    <recommendedName>
        <fullName evidence="5">Sensor domain-containing protein</fullName>
    </recommendedName>
</protein>
<dbReference type="PROSITE" id="PS51257">
    <property type="entry name" value="PROKAR_LIPOPROTEIN"/>
    <property type="match status" value="1"/>
</dbReference>
<evidence type="ECO:0000256" key="2">
    <source>
        <dbReference type="SAM" id="SignalP"/>
    </source>
</evidence>
<dbReference type="RefSeq" id="WP_151467675.1">
    <property type="nucleotide sequence ID" value="NZ_WBKG01000002.1"/>
</dbReference>
<feature type="signal peptide" evidence="2">
    <location>
        <begin position="1"/>
        <end position="26"/>
    </location>
</feature>
<keyword evidence="4" id="KW-1185">Reference proteome</keyword>
<organism evidence="3 4">
    <name type="scientific">Streptomyces triticiradicis</name>
    <dbReference type="NCBI Taxonomy" id="2651189"/>
    <lineage>
        <taxon>Bacteria</taxon>
        <taxon>Bacillati</taxon>
        <taxon>Actinomycetota</taxon>
        <taxon>Actinomycetes</taxon>
        <taxon>Kitasatosporales</taxon>
        <taxon>Streptomycetaceae</taxon>
        <taxon>Streptomyces</taxon>
    </lineage>
</organism>
<sequence>MKRFARPRTGAAAVVSVLSLALVAGCSDSGSGSGSDGKDSGKGGKDSAAAAKPLSDSELGELIVTTADAKGFKVAPLGKAEAFAASKEDVKVVDEKCAPLAYVLTGFAPGDSASYVNRTAHEDPAAKATASPTKNMEDMSPEELEKALDSVTDALGSTTTLVSLSSYEGDGAKETMSSVSEAIKGCGSGFTATGGDDPQKFSKVVGEKASGNGDESVAFAATADADGSPLIVHAEVARHGNTVATYYSLSLAALAEDGKKAIAYSVPAALIKAQAAKLG</sequence>
<dbReference type="AlphaFoldDB" id="A0A7J5DN05"/>
<feature type="region of interest" description="Disordered" evidence="1">
    <location>
        <begin position="27"/>
        <end position="52"/>
    </location>
</feature>
<evidence type="ECO:0000313" key="3">
    <source>
        <dbReference type="EMBL" id="KAB1990098.1"/>
    </source>
</evidence>
<feature type="chain" id="PRO_5038605075" description="Sensor domain-containing protein" evidence="2">
    <location>
        <begin position="27"/>
        <end position="279"/>
    </location>
</feature>
<gene>
    <name evidence="3" type="ORF">F8144_03270</name>
</gene>
<evidence type="ECO:0000256" key="1">
    <source>
        <dbReference type="SAM" id="MobiDB-lite"/>
    </source>
</evidence>